<evidence type="ECO:0000256" key="1">
    <source>
        <dbReference type="SAM" id="Coils"/>
    </source>
</evidence>
<dbReference type="Pfam" id="PF07902">
    <property type="entry name" value="Gp58"/>
    <property type="match status" value="1"/>
</dbReference>
<evidence type="ECO:0000313" key="5">
    <source>
        <dbReference type="Proteomes" id="UP000069831"/>
    </source>
</evidence>
<proteinExistence type="predicted"/>
<dbReference type="RefSeq" id="WP_044753278.1">
    <property type="nucleotide sequence ID" value="NZ_CEEK01000003.1"/>
</dbReference>
<feature type="coiled-coil region" evidence="1">
    <location>
        <begin position="362"/>
        <end position="422"/>
    </location>
</feature>
<reference evidence="3 5" key="1">
    <citation type="submission" date="2016-02" db="EMBL/GenBank/DDBJ databases">
        <authorList>
            <consortium name="Pathogen Informatics"/>
        </authorList>
    </citation>
    <scope>NUCLEOTIDE SEQUENCE [LARGE SCALE GENOMIC DNA]</scope>
    <source>
        <strain evidence="3 5">LSS95</strain>
    </source>
</reference>
<evidence type="ECO:0000313" key="4">
    <source>
        <dbReference type="EMBL" id="TQE88456.1"/>
    </source>
</evidence>
<dbReference type="InterPro" id="IPR012892">
    <property type="entry name" value="Gp58"/>
</dbReference>
<evidence type="ECO:0000313" key="6">
    <source>
        <dbReference type="Proteomes" id="UP000315224"/>
    </source>
</evidence>
<dbReference type="Proteomes" id="UP000315224">
    <property type="component" value="Unassembled WGS sequence"/>
</dbReference>
<organism evidence="4 6">
    <name type="scientific">Streptococcus suis</name>
    <dbReference type="NCBI Taxonomy" id="1307"/>
    <lineage>
        <taxon>Bacteria</taxon>
        <taxon>Bacillati</taxon>
        <taxon>Bacillota</taxon>
        <taxon>Bacilli</taxon>
        <taxon>Lactobacillales</taxon>
        <taxon>Streptococcaceae</taxon>
        <taxon>Streptococcus</taxon>
    </lineage>
</organism>
<dbReference type="NCBIfam" id="TIGR01665">
    <property type="entry name" value="put_anti_recept"/>
    <property type="match status" value="1"/>
</dbReference>
<dbReference type="AlphaFoldDB" id="A0A123TYA2"/>
<sequence>MLYLYPEKTDNLRWNGEPLFEASKAEITETLNGAYELKVTYPMTDSKVYHQLAVDKLISAPSPTLDYQFFRIKTITEENDKLQIRCTHISDDIMHRRIRPLTLNSVDCQTAVNQMVAKSRSKLTGFHFDSDISAPHIFTTEEEGTLYSVFMDGAHSILGTWEGELTRNNRQLSIKSSRGQDRGEILSTHHSLYDYHRELDSWAVYTRIIARSTFRPEGSQEKRKLEVVVDSPLIGHYPYINEVAYENNNLTSEEDLRKWARAKFEHAHIDKPKDSLVVKAHLIDGMTIHLADTVHIKSDKHQADFQKKVIAYTWDALSKAYLDFTFDDRVQYGGVSTSSLSHFAKEILHGADDGLIQVRAEMEAANRRFDLKEHQLREEIENGILRAEAKAEEHLSEISDEVTRLDAAAKQLEANHQAQDKKLLEHLQFLGETTNLAQLAKDSAISALTLARESQNQASANLTRLTQAISDLNNLSQSLTSSQTELLQVKNKADSLLAKSNGLETKVNGFQTKLDNTNQSLSTKADKTVVDGINKTVSTHTVDIKKALDGLSSKVSMTDYNAISQTVASHTTKLSQTATTLETLAKKSDMNQLSGRLTTAESSLRTTAENVTQMMSNSLTTATKLLKLETEISKQAGEINQRLTSTQVESAITGKGYQTKSQVDSNITARGYQTKSQVDTNITGRGYQTKAQVDSNITGRNYVTTTNLDNRLTETVRGYTREISRVESLLPQGVGGRNYIRNYGDSLALGHSNNTSEWNIVAQNDSTAASGKVMVATCTKAGRGGFHKPLLDLRGSRYANKPMTFSFEIRASRSVSMTLGAEIFDNNSQAFQVTTGWKRFVHSSIVKLKTYYSFVWYIREGDWAVGDKVYIRDLQLEDGLLASTPQPALEDRPTLTQVQKVESTVDSHSRTFTQLGTLPTSLKWASIQQTIDKVTTTIGDATAISKTVQTALVSLQVFKDLQTGLSSQQSLTANHYALKFLKASGDVLTQLNLNTGGVKIQGKLIHLNGQTLIDNGVIKSAMIYSLDAGKISTGYLSAARIATQAITGDKIKFDQAFFDKMTANEVYFKTIFGKSAFITAVQAVSLSATKIVGGILKATNNAMSINLNQANITFNSTATIDFNSSWNALRRKVGDVTGFLHFNTATAGGTYVGLGVTSHNEGIKSQDTGRFAGIRIFRSNDSNDQLELYGDKIYLGHAFNGNALRLTATRLDKTYEMVDIISSIKALWRCWLHFNNVRWNPSDSNLGRAVINEYNAHNIG</sequence>
<reference evidence="4 6" key="2">
    <citation type="submission" date="2019-06" db="EMBL/GenBank/DDBJ databases">
        <title>Comprehensive assessment of Oxford Nanopore MinION sequencing for bacterial characterization and routine diagnosis.</title>
        <authorList>
            <person name="Tan S."/>
            <person name="Dvorak C.M.T."/>
            <person name="Gebhart C."/>
            <person name="Estrada A."/>
            <person name="Marthaler D.G."/>
            <person name="Murtaugh M.P."/>
        </authorList>
    </citation>
    <scope>NUCLEOTIDE SEQUENCE [LARGE SCALE GENOMIC DNA]</scope>
    <source>
        <strain evidence="4 6">2017UMN1435.21</strain>
    </source>
</reference>
<gene>
    <name evidence="3" type="primary">pblB</name>
    <name evidence="3" type="ORF">ERS132457_00787</name>
    <name evidence="4" type="ORF">FH692_06145</name>
</gene>
<evidence type="ECO:0000259" key="2">
    <source>
        <dbReference type="Pfam" id="PF07902"/>
    </source>
</evidence>
<protein>
    <submittedName>
        <fullName evidence="3">Bacteriophage PblB</fullName>
    </submittedName>
</protein>
<feature type="domain" description="Gp58-like" evidence="2">
    <location>
        <begin position="897"/>
        <end position="1216"/>
    </location>
</feature>
<accession>A0A123TYA2</accession>
<name>A0A123TYA2_STRSU</name>
<dbReference type="Proteomes" id="UP000069831">
    <property type="component" value="Unassembled WGS sequence"/>
</dbReference>
<dbReference type="InterPro" id="IPR007119">
    <property type="entry name" value="Phage_tail_spike_N"/>
</dbReference>
<keyword evidence="1" id="KW-0175">Coiled coil</keyword>
<evidence type="ECO:0000313" key="3">
    <source>
        <dbReference type="EMBL" id="CYV74790.1"/>
    </source>
</evidence>
<dbReference type="EMBL" id="FIIR01000006">
    <property type="protein sequence ID" value="CYV74790.1"/>
    <property type="molecule type" value="Genomic_DNA"/>
</dbReference>
<dbReference type="EMBL" id="VIEK01000008">
    <property type="protein sequence ID" value="TQE88456.1"/>
    <property type="molecule type" value="Genomic_DNA"/>
</dbReference>